<dbReference type="Proteomes" id="UP000233551">
    <property type="component" value="Unassembled WGS sequence"/>
</dbReference>
<dbReference type="EMBL" id="PGOL01003511">
    <property type="protein sequence ID" value="PKI40643.1"/>
    <property type="molecule type" value="Genomic_DNA"/>
</dbReference>
<dbReference type="FunFam" id="3.30.70.270:FF:000003">
    <property type="entry name" value="Transposon Ty3-G Gag-Pol polyprotein"/>
    <property type="match status" value="1"/>
</dbReference>
<dbReference type="InterPro" id="IPR043128">
    <property type="entry name" value="Rev_trsase/Diguanyl_cyclase"/>
</dbReference>
<reference evidence="2" key="2">
    <citation type="submission" date="2017-06" db="EMBL/GenBank/DDBJ databases">
        <title>The pomegranate genome and the genomics of punicalagin biosynthesis.</title>
        <authorList>
            <person name="Xu C."/>
        </authorList>
    </citation>
    <scope>NUCLEOTIDE SEQUENCE [LARGE SCALE GENOMIC DNA]</scope>
    <source>
        <tissue evidence="2">Fresh leaf</tissue>
    </source>
</reference>
<keyword evidence="5" id="KW-1185">Reference proteome</keyword>
<dbReference type="EMBL" id="MTKT01016909">
    <property type="protein sequence ID" value="OWM62573.1"/>
    <property type="molecule type" value="Genomic_DNA"/>
</dbReference>
<dbReference type="SUPFAM" id="SSF56672">
    <property type="entry name" value="DNA/RNA polymerases"/>
    <property type="match status" value="1"/>
</dbReference>
<evidence type="ECO:0000259" key="1">
    <source>
        <dbReference type="Pfam" id="PF00078"/>
    </source>
</evidence>
<accession>A0A218VQF6</accession>
<protein>
    <recommendedName>
        <fullName evidence="1">Reverse transcriptase domain-containing protein</fullName>
    </recommendedName>
</protein>
<dbReference type="InterPro" id="IPR043502">
    <property type="entry name" value="DNA/RNA_pol_sf"/>
</dbReference>
<gene>
    <name evidence="2" type="ORF">CDL15_Pgr000044</name>
    <name evidence="3" type="ORF">CRG98_038958</name>
</gene>
<sequence length="123" mass="14494">MKKFVVVYLDDIVVYSQTLKEHLPHLRTVFERLRGNEFYVKEEKFSFAQHEILFLGHWIRVGTIRMDKDKVRAITECQAPTKVKELQSFFGLANYYPRFLRGYSKKSSSAYRSVEKGPQVAQV</sequence>
<evidence type="ECO:0000313" key="5">
    <source>
        <dbReference type="Proteomes" id="UP000233551"/>
    </source>
</evidence>
<dbReference type="STRING" id="22663.A0A218VQF6"/>
<dbReference type="Proteomes" id="UP000197138">
    <property type="component" value="Unassembled WGS sequence"/>
</dbReference>
<feature type="domain" description="Reverse transcriptase" evidence="1">
    <location>
        <begin position="3"/>
        <end position="59"/>
    </location>
</feature>
<evidence type="ECO:0000313" key="3">
    <source>
        <dbReference type="EMBL" id="PKI40643.1"/>
    </source>
</evidence>
<name>A0A218VQF6_PUNGR</name>
<dbReference type="InterPro" id="IPR051320">
    <property type="entry name" value="Viral_Replic_Matur_Polypro"/>
</dbReference>
<dbReference type="Pfam" id="PF00078">
    <property type="entry name" value="RVT_1"/>
    <property type="match status" value="1"/>
</dbReference>
<reference evidence="3 5" key="3">
    <citation type="submission" date="2017-11" db="EMBL/GenBank/DDBJ databases">
        <title>De-novo sequencing of pomegranate (Punica granatum L.) genome.</title>
        <authorList>
            <person name="Akparov Z."/>
            <person name="Amiraslanov A."/>
            <person name="Hajiyeva S."/>
            <person name="Abbasov M."/>
            <person name="Kaur K."/>
            <person name="Hamwieh A."/>
            <person name="Solovyev V."/>
            <person name="Salamov A."/>
            <person name="Braich B."/>
            <person name="Kosarev P."/>
            <person name="Mahmoud A."/>
            <person name="Hajiyev E."/>
            <person name="Babayeva S."/>
            <person name="Izzatullayeva V."/>
            <person name="Mammadov A."/>
            <person name="Mammadov A."/>
            <person name="Sharifova S."/>
            <person name="Ojaghi J."/>
            <person name="Eynullazada K."/>
            <person name="Bayramov B."/>
            <person name="Abdulazimova A."/>
            <person name="Shahmuradov I."/>
        </authorList>
    </citation>
    <scope>NUCLEOTIDE SEQUENCE [LARGE SCALE GENOMIC DNA]</scope>
    <source>
        <strain evidence="3">AG2017</strain>
        <strain evidence="5">cv. AG2017</strain>
        <tissue evidence="3">Leaf</tissue>
    </source>
</reference>
<comment type="caution">
    <text evidence="2">The sequence shown here is derived from an EMBL/GenBank/DDBJ whole genome shotgun (WGS) entry which is preliminary data.</text>
</comment>
<dbReference type="InterPro" id="IPR000477">
    <property type="entry name" value="RT_dom"/>
</dbReference>
<organism evidence="2 4">
    <name type="scientific">Punica granatum</name>
    <name type="common">Pomegranate</name>
    <dbReference type="NCBI Taxonomy" id="22663"/>
    <lineage>
        <taxon>Eukaryota</taxon>
        <taxon>Viridiplantae</taxon>
        <taxon>Streptophyta</taxon>
        <taxon>Embryophyta</taxon>
        <taxon>Tracheophyta</taxon>
        <taxon>Spermatophyta</taxon>
        <taxon>Magnoliopsida</taxon>
        <taxon>eudicotyledons</taxon>
        <taxon>Gunneridae</taxon>
        <taxon>Pentapetalae</taxon>
        <taxon>rosids</taxon>
        <taxon>malvids</taxon>
        <taxon>Myrtales</taxon>
        <taxon>Lythraceae</taxon>
        <taxon>Punica</taxon>
    </lineage>
</organism>
<dbReference type="Gene3D" id="3.30.70.270">
    <property type="match status" value="2"/>
</dbReference>
<dbReference type="AlphaFoldDB" id="A0A218VQF6"/>
<evidence type="ECO:0000313" key="4">
    <source>
        <dbReference type="Proteomes" id="UP000197138"/>
    </source>
</evidence>
<dbReference type="PANTHER" id="PTHR33064">
    <property type="entry name" value="POL PROTEIN"/>
    <property type="match status" value="1"/>
</dbReference>
<dbReference type="PANTHER" id="PTHR33064:SF37">
    <property type="entry name" value="RIBONUCLEASE H"/>
    <property type="match status" value="1"/>
</dbReference>
<proteinExistence type="predicted"/>
<evidence type="ECO:0000313" key="2">
    <source>
        <dbReference type="EMBL" id="OWM62573.1"/>
    </source>
</evidence>
<reference evidence="4" key="1">
    <citation type="journal article" date="2017" name="Plant J.">
        <title>The pomegranate (Punica granatum L.) genome and the genomics of punicalagin biosynthesis.</title>
        <authorList>
            <person name="Qin G."/>
            <person name="Xu C."/>
            <person name="Ming R."/>
            <person name="Tang H."/>
            <person name="Guyot R."/>
            <person name="Kramer E.M."/>
            <person name="Hu Y."/>
            <person name="Yi X."/>
            <person name="Qi Y."/>
            <person name="Xu X."/>
            <person name="Gao Z."/>
            <person name="Pan H."/>
            <person name="Jian J."/>
            <person name="Tian Y."/>
            <person name="Yue Z."/>
            <person name="Xu Y."/>
        </authorList>
    </citation>
    <scope>NUCLEOTIDE SEQUENCE [LARGE SCALE GENOMIC DNA]</scope>
    <source>
        <strain evidence="4">cv. Dabenzi</strain>
    </source>
</reference>